<sequence>MHQLDRLRAEDAPEFERILDRALSSQEIKDAVRRTAGALNAEQLRTQALRARADIAAAASAEYGSYLRLRISADRSRPPQAATGTTSRTGGGLLPALAVLVPGLAIVAAAVFLLFGFGLRVIGAYAHLADELVFAGLTSAGVAVATTALALLWLFVTAARNRSAPDGRTAGGGAAGGADRALAQAREAWQLALLERGIMPFLRDRADDASTGRTDGAAGLPAPPRAPADPVNATNGGKAAPRKGGPGFTAPDFASPDFASPDFASPDFSSPDFASPDFSSPDFGSPDFTGPDARTGKRRE</sequence>
<gene>
    <name evidence="3" type="ORF">ACH4GP_31870</name>
</gene>
<feature type="region of interest" description="Disordered" evidence="1">
    <location>
        <begin position="206"/>
        <end position="300"/>
    </location>
</feature>
<dbReference type="RefSeq" id="WP_367437390.1">
    <property type="nucleotide sequence ID" value="NZ_CP108413.1"/>
</dbReference>
<evidence type="ECO:0000256" key="1">
    <source>
        <dbReference type="SAM" id="MobiDB-lite"/>
    </source>
</evidence>
<name>A0ABW7RMB3_9ACTN</name>
<keyword evidence="2" id="KW-0812">Transmembrane</keyword>
<keyword evidence="2" id="KW-0472">Membrane</keyword>
<feature type="transmembrane region" description="Helical" evidence="2">
    <location>
        <begin position="97"/>
        <end position="126"/>
    </location>
</feature>
<evidence type="ECO:0000313" key="4">
    <source>
        <dbReference type="Proteomes" id="UP001610990"/>
    </source>
</evidence>
<evidence type="ECO:0008006" key="5">
    <source>
        <dbReference type="Google" id="ProtNLM"/>
    </source>
</evidence>
<accession>A0ABW7RMB3</accession>
<keyword evidence="4" id="KW-1185">Reference proteome</keyword>
<protein>
    <recommendedName>
        <fullName evidence="5">Transmembrane protein</fullName>
    </recommendedName>
</protein>
<dbReference type="EMBL" id="JBIRGH010000028">
    <property type="protein sequence ID" value="MFH8588927.1"/>
    <property type="molecule type" value="Genomic_DNA"/>
</dbReference>
<proteinExistence type="predicted"/>
<feature type="transmembrane region" description="Helical" evidence="2">
    <location>
        <begin position="132"/>
        <end position="156"/>
    </location>
</feature>
<reference evidence="3 4" key="1">
    <citation type="submission" date="2024-10" db="EMBL/GenBank/DDBJ databases">
        <title>The Natural Products Discovery Center: Release of the First 8490 Sequenced Strains for Exploring Actinobacteria Biosynthetic Diversity.</title>
        <authorList>
            <person name="Kalkreuter E."/>
            <person name="Kautsar S.A."/>
            <person name="Yang D."/>
            <person name="Bader C.D."/>
            <person name="Teijaro C.N."/>
            <person name="Fluegel L."/>
            <person name="Davis C.M."/>
            <person name="Simpson J.R."/>
            <person name="Lauterbach L."/>
            <person name="Steele A.D."/>
            <person name="Gui C."/>
            <person name="Meng S."/>
            <person name="Li G."/>
            <person name="Viehrig K."/>
            <person name="Ye F."/>
            <person name="Su P."/>
            <person name="Kiefer A.F."/>
            <person name="Nichols A."/>
            <person name="Cepeda A.J."/>
            <person name="Yan W."/>
            <person name="Fan B."/>
            <person name="Jiang Y."/>
            <person name="Adhikari A."/>
            <person name="Zheng C.-J."/>
            <person name="Schuster L."/>
            <person name="Cowan T.M."/>
            <person name="Smanski M.J."/>
            <person name="Chevrette M.G."/>
            <person name="De Carvalho L.P.S."/>
            <person name="Shen B."/>
        </authorList>
    </citation>
    <scope>NUCLEOTIDE SEQUENCE [LARGE SCALE GENOMIC DNA]</scope>
    <source>
        <strain evidence="3 4">NPDC018013</strain>
    </source>
</reference>
<feature type="compositionally biased region" description="Low complexity" evidence="1">
    <location>
        <begin position="250"/>
        <end position="288"/>
    </location>
</feature>
<organism evidence="3 4">
    <name type="scientific">Streptomyces celluloflavus</name>
    <dbReference type="NCBI Taxonomy" id="58344"/>
    <lineage>
        <taxon>Bacteria</taxon>
        <taxon>Bacillati</taxon>
        <taxon>Actinomycetota</taxon>
        <taxon>Actinomycetes</taxon>
        <taxon>Kitasatosporales</taxon>
        <taxon>Streptomycetaceae</taxon>
        <taxon>Streptomyces</taxon>
    </lineage>
</organism>
<dbReference type="Proteomes" id="UP001610990">
    <property type="component" value="Unassembled WGS sequence"/>
</dbReference>
<keyword evidence="2" id="KW-1133">Transmembrane helix</keyword>
<evidence type="ECO:0000313" key="3">
    <source>
        <dbReference type="EMBL" id="MFH8588927.1"/>
    </source>
</evidence>
<evidence type="ECO:0000256" key="2">
    <source>
        <dbReference type="SAM" id="Phobius"/>
    </source>
</evidence>
<comment type="caution">
    <text evidence="3">The sequence shown here is derived from an EMBL/GenBank/DDBJ whole genome shotgun (WGS) entry which is preliminary data.</text>
</comment>